<comment type="caution">
    <text evidence="1">The sequence shown here is derived from an EMBL/GenBank/DDBJ whole genome shotgun (WGS) entry which is preliminary data.</text>
</comment>
<dbReference type="InParanoid" id="A0A1Y2H0K8"/>
<dbReference type="AlphaFoldDB" id="A0A1Y2H0K8"/>
<keyword evidence="2" id="KW-1185">Reference proteome</keyword>
<dbReference type="OrthoDB" id="2439658at2759"/>
<dbReference type="RefSeq" id="XP_021884365.1">
    <property type="nucleotide sequence ID" value="XM_022028532.1"/>
</dbReference>
<evidence type="ECO:0000313" key="1">
    <source>
        <dbReference type="EMBL" id="ORZ26602.1"/>
    </source>
</evidence>
<proteinExistence type="predicted"/>
<protein>
    <submittedName>
        <fullName evidence="1">Uncharacterized protein</fullName>
    </submittedName>
</protein>
<organism evidence="1 2">
    <name type="scientific">Lobosporangium transversale</name>
    <dbReference type="NCBI Taxonomy" id="64571"/>
    <lineage>
        <taxon>Eukaryota</taxon>
        <taxon>Fungi</taxon>
        <taxon>Fungi incertae sedis</taxon>
        <taxon>Mucoromycota</taxon>
        <taxon>Mortierellomycotina</taxon>
        <taxon>Mortierellomycetes</taxon>
        <taxon>Mortierellales</taxon>
        <taxon>Mortierellaceae</taxon>
        <taxon>Lobosporangium</taxon>
    </lineage>
</organism>
<dbReference type="GeneID" id="33570375"/>
<gene>
    <name evidence="1" type="ORF">BCR41DRAFT_393217</name>
</gene>
<sequence>MSQVQASLRQHYRNAVFDVEKTNEDMSDIEFFLRENKKVKNIQTSLRPPGHPTGEGLTGEGYANINWKRSSKLLENVELIFNEPGRCPSANTTTIAGCDSGIVNALTFSSLDPHNPNLRQTDLRKAQRATFDYAVQRVLKLLGGKGALVVGL</sequence>
<name>A0A1Y2H0K8_9FUNG</name>
<reference evidence="1 2" key="1">
    <citation type="submission" date="2016-07" db="EMBL/GenBank/DDBJ databases">
        <title>Pervasive Adenine N6-methylation of Active Genes in Fungi.</title>
        <authorList>
            <consortium name="DOE Joint Genome Institute"/>
            <person name="Mondo S.J."/>
            <person name="Dannebaum R.O."/>
            <person name="Kuo R.C."/>
            <person name="Labutti K."/>
            <person name="Haridas S."/>
            <person name="Kuo A."/>
            <person name="Salamov A."/>
            <person name="Ahrendt S.R."/>
            <person name="Lipzen A."/>
            <person name="Sullivan W."/>
            <person name="Andreopoulos W.B."/>
            <person name="Clum A."/>
            <person name="Lindquist E."/>
            <person name="Daum C."/>
            <person name="Ramamoorthy G.K."/>
            <person name="Gryganskyi A."/>
            <person name="Culley D."/>
            <person name="Magnuson J.K."/>
            <person name="James T.Y."/>
            <person name="O'Malley M.A."/>
            <person name="Stajich J.E."/>
            <person name="Spatafora J.W."/>
            <person name="Visel A."/>
            <person name="Grigoriev I.V."/>
        </authorList>
    </citation>
    <scope>NUCLEOTIDE SEQUENCE [LARGE SCALE GENOMIC DNA]</scope>
    <source>
        <strain evidence="1 2">NRRL 3116</strain>
    </source>
</reference>
<evidence type="ECO:0000313" key="2">
    <source>
        <dbReference type="Proteomes" id="UP000193648"/>
    </source>
</evidence>
<dbReference type="Proteomes" id="UP000193648">
    <property type="component" value="Unassembled WGS sequence"/>
</dbReference>
<dbReference type="EMBL" id="MCFF01000006">
    <property type="protein sequence ID" value="ORZ26602.1"/>
    <property type="molecule type" value="Genomic_DNA"/>
</dbReference>
<accession>A0A1Y2H0K8</accession>